<proteinExistence type="predicted"/>
<reference evidence="2" key="2">
    <citation type="submission" date="2021-04" db="EMBL/GenBank/DDBJ databases">
        <authorList>
            <person name="Podell S."/>
        </authorList>
    </citation>
    <scope>NUCLEOTIDE SEQUENCE</scope>
    <source>
        <strain evidence="2">Hildebrandi</strain>
    </source>
</reference>
<dbReference type="EMBL" id="JAGRRH010000054">
    <property type="protein sequence ID" value="KAG7338554.1"/>
    <property type="molecule type" value="Genomic_DNA"/>
</dbReference>
<evidence type="ECO:0000313" key="2">
    <source>
        <dbReference type="EMBL" id="KAG7374884.1"/>
    </source>
</evidence>
<comment type="caution">
    <text evidence="2">The sequence shown here is derived from an EMBL/GenBank/DDBJ whole genome shotgun (WGS) entry which is preliminary data.</text>
</comment>
<protein>
    <submittedName>
        <fullName evidence="2">Uncharacterized protein</fullName>
    </submittedName>
</protein>
<reference evidence="2" key="1">
    <citation type="journal article" date="2021" name="Sci. Rep.">
        <title>Diploid genomic architecture of Nitzschia inconspicua, an elite biomass production diatom.</title>
        <authorList>
            <person name="Oliver A."/>
            <person name="Podell S."/>
            <person name="Pinowska A."/>
            <person name="Traller J.C."/>
            <person name="Smith S.R."/>
            <person name="McClure R."/>
            <person name="Beliaev A."/>
            <person name="Bohutskyi P."/>
            <person name="Hill E.A."/>
            <person name="Rabines A."/>
            <person name="Zheng H."/>
            <person name="Allen L.Z."/>
            <person name="Kuo A."/>
            <person name="Grigoriev I.V."/>
            <person name="Allen A.E."/>
            <person name="Hazlebeck D."/>
            <person name="Allen E.E."/>
        </authorList>
    </citation>
    <scope>NUCLEOTIDE SEQUENCE</scope>
    <source>
        <strain evidence="2">Hildebrandi</strain>
    </source>
</reference>
<keyword evidence="3" id="KW-1185">Reference proteome</keyword>
<sequence>MRKLSLGELSLDGARRGDANVAFRRSVAMASAALTKTLGDHAGSAVPKVAAGFLEELVLALMEGSLISKQHVPTFQAGRRHQTRPTNQ</sequence>
<dbReference type="AlphaFoldDB" id="A0A9K3M670"/>
<evidence type="ECO:0000313" key="1">
    <source>
        <dbReference type="EMBL" id="KAG7338554.1"/>
    </source>
</evidence>
<dbReference type="EMBL" id="JAGRRH010000001">
    <property type="protein sequence ID" value="KAG7374884.1"/>
    <property type="molecule type" value="Genomic_DNA"/>
</dbReference>
<name>A0A9K3M670_9STRA</name>
<dbReference type="Proteomes" id="UP000693970">
    <property type="component" value="Unassembled WGS sequence"/>
</dbReference>
<evidence type="ECO:0000313" key="3">
    <source>
        <dbReference type="Proteomes" id="UP000693970"/>
    </source>
</evidence>
<gene>
    <name evidence="2" type="ORF">IV203_013979</name>
    <name evidence="1" type="ORF">IV203_014240</name>
</gene>
<organism evidence="2 3">
    <name type="scientific">Nitzschia inconspicua</name>
    <dbReference type="NCBI Taxonomy" id="303405"/>
    <lineage>
        <taxon>Eukaryota</taxon>
        <taxon>Sar</taxon>
        <taxon>Stramenopiles</taxon>
        <taxon>Ochrophyta</taxon>
        <taxon>Bacillariophyta</taxon>
        <taxon>Bacillariophyceae</taxon>
        <taxon>Bacillariophycidae</taxon>
        <taxon>Bacillariales</taxon>
        <taxon>Bacillariaceae</taxon>
        <taxon>Nitzschia</taxon>
    </lineage>
</organism>
<accession>A0A9K3M670</accession>